<sequence length="580" mass="65642">MVSFALEVRVYAMKLILYSFILLTFVYHSNTKETDTKNVASARTRAQYGITYGTEVDILKYPYFVRIWFRRNQQTFFCGGCIVNINVVLTAAHCVYQSDEFLICSKSSNTQDTSSCQHVKDKKNIIIHKGFHEAMQIGQFYDDLALIHVEKSFFETVSNLIALAPLCSVCDVSTCKDHVGKEVKIIGCGETATGALSQKLQEADQVIIDDVQGKNAFPSLKSASHKYNLCYTLSATSDKRISSCSGDSGSPLLIPNPVTKQVEVCGVASFGTVNCTSGQPSGYTYIGSYMNFIKYAHDGITLDSIQNTTVSIAQAFRQYNVEMKPRSERVWTNATSETMNFYTSETLEDYHLSKEEPTINGPIEFIHVFDLNWIILYKISHRAMSTPRYFKNRLGFDPREDQYDGHHPHHSPSPVKGSPMRGGSYDDYGSPMKKSRQSTPGNESASSQAGYEDALTQFKDERDAIQKKTFTKWVNKHLKKASRRVDDLFEDLRDGHNLLSLLEVLSGEHLPREKGKMRFHMLQNAQMALDFLRYKKIKLVNIRAEDIVDGNPKLTLGLIWTIILHFQFAEIFFIKMNSGQ</sequence>
<dbReference type="InterPro" id="IPR033116">
    <property type="entry name" value="TRYPSIN_SER"/>
</dbReference>
<dbReference type="SMART" id="SM00020">
    <property type="entry name" value="Tryp_SPc"/>
    <property type="match status" value="1"/>
</dbReference>
<organism evidence="9">
    <name type="scientific">Culicoides sonorensis</name>
    <name type="common">Biting midge</name>
    <dbReference type="NCBI Taxonomy" id="179676"/>
    <lineage>
        <taxon>Eukaryota</taxon>
        <taxon>Metazoa</taxon>
        <taxon>Ecdysozoa</taxon>
        <taxon>Arthropoda</taxon>
        <taxon>Hexapoda</taxon>
        <taxon>Insecta</taxon>
        <taxon>Pterygota</taxon>
        <taxon>Neoptera</taxon>
        <taxon>Endopterygota</taxon>
        <taxon>Diptera</taxon>
        <taxon>Nematocera</taxon>
        <taxon>Chironomoidea</taxon>
        <taxon>Ceratopogonidae</taxon>
        <taxon>Ceratopogoninae</taxon>
        <taxon>Culicoides</taxon>
        <taxon>Monoculicoides</taxon>
    </lineage>
</organism>
<feature type="compositionally biased region" description="Polar residues" evidence="6">
    <location>
        <begin position="437"/>
        <end position="449"/>
    </location>
</feature>
<dbReference type="FunFam" id="1.10.418.10:FF:000048">
    <property type="entry name" value="Short stop, isoform B"/>
    <property type="match status" value="1"/>
</dbReference>
<dbReference type="InterPro" id="IPR009003">
    <property type="entry name" value="Peptidase_S1_PA"/>
</dbReference>
<dbReference type="InterPro" id="IPR001715">
    <property type="entry name" value="CH_dom"/>
</dbReference>
<dbReference type="Pfam" id="PF00307">
    <property type="entry name" value="CH"/>
    <property type="match status" value="1"/>
</dbReference>
<dbReference type="PRINTS" id="PR00722">
    <property type="entry name" value="CHYMOTRYPSIN"/>
</dbReference>
<dbReference type="InterPro" id="IPR001254">
    <property type="entry name" value="Trypsin_dom"/>
</dbReference>
<evidence type="ECO:0000256" key="2">
    <source>
        <dbReference type="ARBA" id="ARBA00023157"/>
    </source>
</evidence>
<keyword evidence="2" id="KW-1015">Disulfide bond</keyword>
<dbReference type="InterPro" id="IPR036872">
    <property type="entry name" value="CH_dom_sf"/>
</dbReference>
<evidence type="ECO:0000259" key="7">
    <source>
        <dbReference type="PROSITE" id="PS50021"/>
    </source>
</evidence>
<dbReference type="AlphaFoldDB" id="A0A336MJ05"/>
<dbReference type="PANTHER" id="PTHR11915">
    <property type="entry name" value="SPECTRIN/FILAMIN RELATED CYTOSKELETAL PROTEIN"/>
    <property type="match status" value="1"/>
</dbReference>
<keyword evidence="5" id="KW-0645">Protease</keyword>
<dbReference type="CDD" id="cd21188">
    <property type="entry name" value="CH_PLEC-like_rpt1"/>
    <property type="match status" value="1"/>
</dbReference>
<dbReference type="EMBL" id="UFQT01001405">
    <property type="protein sequence ID" value="SSX30404.1"/>
    <property type="molecule type" value="Genomic_DNA"/>
</dbReference>
<dbReference type="Gene3D" id="2.40.10.10">
    <property type="entry name" value="Trypsin-like serine proteases"/>
    <property type="match status" value="1"/>
</dbReference>
<keyword evidence="3" id="KW-0009">Actin-binding</keyword>
<dbReference type="PROSITE" id="PS00134">
    <property type="entry name" value="TRYPSIN_HIS"/>
    <property type="match status" value="1"/>
</dbReference>
<dbReference type="GO" id="GO:0003779">
    <property type="term" value="F:actin binding"/>
    <property type="evidence" value="ECO:0007669"/>
    <property type="project" value="UniProtKB-KW"/>
</dbReference>
<dbReference type="PROSITE" id="PS00020">
    <property type="entry name" value="ACTININ_2"/>
    <property type="match status" value="1"/>
</dbReference>
<keyword evidence="1" id="KW-0677">Repeat</keyword>
<gene>
    <name evidence="9" type="primary">CSON002428</name>
</gene>
<dbReference type="GO" id="GO:0004252">
    <property type="term" value="F:serine-type endopeptidase activity"/>
    <property type="evidence" value="ECO:0007669"/>
    <property type="project" value="InterPro"/>
</dbReference>
<keyword evidence="5" id="KW-0378">Hydrolase</keyword>
<comment type="similarity">
    <text evidence="4">Belongs to the peptidase S1 family. CLIP subfamily.</text>
</comment>
<evidence type="ECO:0000256" key="4">
    <source>
        <dbReference type="ARBA" id="ARBA00024195"/>
    </source>
</evidence>
<dbReference type="GO" id="GO:0006508">
    <property type="term" value="P:proteolysis"/>
    <property type="evidence" value="ECO:0007669"/>
    <property type="project" value="UniProtKB-KW"/>
</dbReference>
<evidence type="ECO:0000313" key="9">
    <source>
        <dbReference type="EMBL" id="SSX30404.1"/>
    </source>
</evidence>
<evidence type="ECO:0000256" key="3">
    <source>
        <dbReference type="ARBA" id="ARBA00023203"/>
    </source>
</evidence>
<evidence type="ECO:0000256" key="1">
    <source>
        <dbReference type="ARBA" id="ARBA00022737"/>
    </source>
</evidence>
<evidence type="ECO:0000256" key="6">
    <source>
        <dbReference type="SAM" id="MobiDB-lite"/>
    </source>
</evidence>
<dbReference type="InterPro" id="IPR001589">
    <property type="entry name" value="Actinin_actin-bd_CS"/>
</dbReference>
<dbReference type="InterPro" id="IPR018114">
    <property type="entry name" value="TRYPSIN_HIS"/>
</dbReference>
<feature type="domain" description="Calponin-homology (CH)" evidence="7">
    <location>
        <begin position="464"/>
        <end position="567"/>
    </location>
</feature>
<dbReference type="PROSITE" id="PS00019">
    <property type="entry name" value="ACTININ_1"/>
    <property type="match status" value="1"/>
</dbReference>
<feature type="domain" description="Peptidase S1" evidence="8">
    <location>
        <begin position="50"/>
        <end position="298"/>
    </location>
</feature>
<dbReference type="PROSITE" id="PS00135">
    <property type="entry name" value="TRYPSIN_SER"/>
    <property type="match status" value="1"/>
</dbReference>
<feature type="region of interest" description="Disordered" evidence="6">
    <location>
        <begin position="400"/>
        <end position="449"/>
    </location>
</feature>
<protein>
    <submittedName>
        <fullName evidence="9">CSON002428 protein</fullName>
    </submittedName>
</protein>
<dbReference type="InterPro" id="IPR043504">
    <property type="entry name" value="Peptidase_S1_PA_chymotrypsin"/>
</dbReference>
<name>A0A336MJ05_CULSO</name>
<dbReference type="Gene3D" id="1.10.418.10">
    <property type="entry name" value="Calponin-like domain"/>
    <property type="match status" value="1"/>
</dbReference>
<dbReference type="SMART" id="SM00033">
    <property type="entry name" value="CH"/>
    <property type="match status" value="1"/>
</dbReference>
<dbReference type="PROSITE" id="PS50240">
    <property type="entry name" value="TRYPSIN_DOM"/>
    <property type="match status" value="1"/>
</dbReference>
<dbReference type="SUPFAM" id="SSF47576">
    <property type="entry name" value="Calponin-homology domain, CH-domain"/>
    <property type="match status" value="1"/>
</dbReference>
<dbReference type="SUPFAM" id="SSF50494">
    <property type="entry name" value="Trypsin-like serine proteases"/>
    <property type="match status" value="1"/>
</dbReference>
<accession>A0A336MJ05</accession>
<proteinExistence type="inferred from homology"/>
<evidence type="ECO:0000256" key="5">
    <source>
        <dbReference type="RuleBase" id="RU363034"/>
    </source>
</evidence>
<evidence type="ECO:0000259" key="8">
    <source>
        <dbReference type="PROSITE" id="PS50240"/>
    </source>
</evidence>
<reference evidence="9" key="1">
    <citation type="submission" date="2018-07" db="EMBL/GenBank/DDBJ databases">
        <authorList>
            <person name="Quirk P.G."/>
            <person name="Krulwich T.A."/>
        </authorList>
    </citation>
    <scope>NUCLEOTIDE SEQUENCE</scope>
</reference>
<dbReference type="VEuPathDB" id="VectorBase:CSON002428"/>
<dbReference type="InterPro" id="IPR001314">
    <property type="entry name" value="Peptidase_S1A"/>
</dbReference>
<keyword evidence="5" id="KW-0720">Serine protease</keyword>
<dbReference type="PROSITE" id="PS50021">
    <property type="entry name" value="CH"/>
    <property type="match status" value="1"/>
</dbReference>
<dbReference type="Pfam" id="PF00089">
    <property type="entry name" value="Trypsin"/>
    <property type="match status" value="1"/>
</dbReference>